<dbReference type="GO" id="GO:0003677">
    <property type="term" value="F:DNA binding"/>
    <property type="evidence" value="ECO:0007669"/>
    <property type="project" value="UniProtKB-UniRule"/>
</dbReference>
<evidence type="ECO:0000256" key="2">
    <source>
        <dbReference type="PROSITE-ProRule" id="PRU00267"/>
    </source>
</evidence>
<feature type="compositionally biased region" description="Basic residues" evidence="3">
    <location>
        <begin position="231"/>
        <end position="240"/>
    </location>
</feature>
<dbReference type="PANTHER" id="PTHR48112">
    <property type="entry name" value="HIGH MOBILITY GROUP PROTEIN DSP1"/>
    <property type="match status" value="1"/>
</dbReference>
<name>A0A7R9EEH8_9NEOP</name>
<evidence type="ECO:0000313" key="5">
    <source>
        <dbReference type="EMBL" id="CAD7431511.1"/>
    </source>
</evidence>
<protein>
    <recommendedName>
        <fullName evidence="4">HMG box domain-containing protein</fullName>
    </recommendedName>
</protein>
<evidence type="ECO:0000256" key="3">
    <source>
        <dbReference type="SAM" id="MobiDB-lite"/>
    </source>
</evidence>
<feature type="DNA-binding region" description="HMG box" evidence="2">
    <location>
        <begin position="139"/>
        <end position="207"/>
    </location>
</feature>
<dbReference type="InterPro" id="IPR036910">
    <property type="entry name" value="HMG_box_dom_sf"/>
</dbReference>
<dbReference type="SUPFAM" id="SSF47095">
    <property type="entry name" value="HMG-box"/>
    <property type="match status" value="3"/>
</dbReference>
<dbReference type="AlphaFoldDB" id="A0A7R9EEH8"/>
<feature type="domain" description="HMG box" evidence="4">
    <location>
        <begin position="139"/>
        <end position="207"/>
    </location>
</feature>
<dbReference type="Pfam" id="PF00505">
    <property type="entry name" value="HMG_box"/>
    <property type="match status" value="1"/>
</dbReference>
<evidence type="ECO:0000256" key="1">
    <source>
        <dbReference type="ARBA" id="ARBA00023125"/>
    </source>
</evidence>
<keyword evidence="2" id="KW-0539">Nucleus</keyword>
<reference evidence="5" key="1">
    <citation type="submission" date="2020-11" db="EMBL/GenBank/DDBJ databases">
        <authorList>
            <person name="Tran Van P."/>
        </authorList>
    </citation>
    <scope>NUCLEOTIDE SEQUENCE</scope>
</reference>
<dbReference type="EMBL" id="OB795003">
    <property type="protein sequence ID" value="CAD7431511.1"/>
    <property type="molecule type" value="Genomic_DNA"/>
</dbReference>
<dbReference type="Gene3D" id="1.10.30.10">
    <property type="entry name" value="High mobility group box domain"/>
    <property type="match status" value="2"/>
</dbReference>
<gene>
    <name evidence="5" type="ORF">TMSB3V08_LOCUS8242</name>
</gene>
<dbReference type="PROSITE" id="PS50118">
    <property type="entry name" value="HMG_BOX_2"/>
    <property type="match status" value="1"/>
</dbReference>
<keyword evidence="1 2" id="KW-0238">DNA-binding</keyword>
<sequence>MTLGTRRLLDSSVVRALARFSCPDNLTLLINKLHGMSPQVSYIDRGVITDSDDTFVDRKCYVYLICPHKAESDLILDPLLHRKIWKSQGLNLGPLYLLLGTLTTRHRDGFIVRSSFPECRQIAGFKQTLEEKLGIPVKPKKPLTPFFRFMGQIRPMVAQQHPGARVTDHTKIIAQQWKELEPPAKQKLEEEFKKEMIHYLAVRVSYENSLTDQQKKDLQKAKEEKVESKQQKRLKMKKKELGKPKKPLSAFLIFFQEKANLRGDTPFKEYPLPRWYKGAADQSPISILTHRALTRPNPTLLVSKKKDLQSQGYPHASVSFPSSFPLFGWNDDPSELPGLPHPRLSLSVPALALSEVSAASLSRNLQWARSLRILPTSLPCTSCWLGLLISSVLAHSNTMYSGVPTSPHSHRSDSTNPFLKDSGYGPFPVMKWTRPGDGSRYDAPQFLTGGIPYKTLIWQQKVSQEWESLPDEKKVQYLDKASHYWQSYIQELQLWEEKMIRLGHIDVVRNEALIEPRSNK</sequence>
<evidence type="ECO:0000259" key="4">
    <source>
        <dbReference type="PROSITE" id="PS50118"/>
    </source>
</evidence>
<accession>A0A7R9EEH8</accession>
<feature type="compositionally biased region" description="Basic and acidic residues" evidence="3">
    <location>
        <begin position="215"/>
        <end position="230"/>
    </location>
</feature>
<organism evidence="5">
    <name type="scientific">Timema monikensis</name>
    <dbReference type="NCBI Taxonomy" id="170555"/>
    <lineage>
        <taxon>Eukaryota</taxon>
        <taxon>Metazoa</taxon>
        <taxon>Ecdysozoa</taxon>
        <taxon>Arthropoda</taxon>
        <taxon>Hexapoda</taxon>
        <taxon>Insecta</taxon>
        <taxon>Pterygota</taxon>
        <taxon>Neoptera</taxon>
        <taxon>Polyneoptera</taxon>
        <taxon>Phasmatodea</taxon>
        <taxon>Timematodea</taxon>
        <taxon>Timematoidea</taxon>
        <taxon>Timematidae</taxon>
        <taxon>Timema</taxon>
    </lineage>
</organism>
<dbReference type="InterPro" id="IPR050342">
    <property type="entry name" value="HMGB"/>
</dbReference>
<dbReference type="GO" id="GO:0005634">
    <property type="term" value="C:nucleus"/>
    <property type="evidence" value="ECO:0007669"/>
    <property type="project" value="UniProtKB-UniRule"/>
</dbReference>
<proteinExistence type="predicted"/>
<dbReference type="InterPro" id="IPR009071">
    <property type="entry name" value="HMG_box_dom"/>
</dbReference>
<feature type="region of interest" description="Disordered" evidence="3">
    <location>
        <begin position="215"/>
        <end position="240"/>
    </location>
</feature>
<dbReference type="SMART" id="SM00398">
    <property type="entry name" value="HMG"/>
    <property type="match status" value="1"/>
</dbReference>